<sequence length="398" mass="43872">MPIFDLNIVKLQPSTDVSALPMPAAPSDIMATAMQITDFLKLTLDEISNIPPAWMDESTPIQLVATDTKRTSTTDQMSTDIPKESTISQSMLMGVAPVEPTATLPLTVPAVDPRIYLATLAILLGPPIIASIAAARYSALVRFWQQIISDHQWDALAPALTAYHFPPPPPGMLFPEHHWMDYPDTLKEEIQCILLPQTMPAAPTTLTRLPKIKSTETTAPAKQLPPISQSDRHHSCHESHSPDDRHPKETQQPHATSRDSCQHECRDDARPHRTQSDAPGALDRFLRRCLPTWLPPVTTKLMDYISPLHRDAKIQRHMEALKNRTKDLFKAPLPPPPPTDMEPATSSSTSLPPTVTLQPPMALRSTTTTTVTHTTSLPPTAPTSAQSTKQADIIGYKD</sequence>
<accession>A0A915I7P7</accession>
<name>A0A915I7P7_ROMCU</name>
<protein>
    <submittedName>
        <fullName evidence="3">Uncharacterized protein</fullName>
    </submittedName>
</protein>
<keyword evidence="2" id="KW-1185">Reference proteome</keyword>
<feature type="compositionally biased region" description="Low complexity" evidence="1">
    <location>
        <begin position="345"/>
        <end position="388"/>
    </location>
</feature>
<proteinExistence type="predicted"/>
<feature type="compositionally biased region" description="Basic and acidic residues" evidence="1">
    <location>
        <begin position="230"/>
        <end position="275"/>
    </location>
</feature>
<dbReference type="WBParaSite" id="nRc.2.0.1.t10180-RA">
    <property type="protein sequence ID" value="nRc.2.0.1.t10180-RA"/>
    <property type="gene ID" value="nRc.2.0.1.g10180"/>
</dbReference>
<dbReference type="Proteomes" id="UP000887565">
    <property type="component" value="Unplaced"/>
</dbReference>
<organism evidence="2 3">
    <name type="scientific">Romanomermis culicivorax</name>
    <name type="common">Nematode worm</name>
    <dbReference type="NCBI Taxonomy" id="13658"/>
    <lineage>
        <taxon>Eukaryota</taxon>
        <taxon>Metazoa</taxon>
        <taxon>Ecdysozoa</taxon>
        <taxon>Nematoda</taxon>
        <taxon>Enoplea</taxon>
        <taxon>Dorylaimia</taxon>
        <taxon>Mermithida</taxon>
        <taxon>Mermithoidea</taxon>
        <taxon>Mermithidae</taxon>
        <taxon>Romanomermis</taxon>
    </lineage>
</organism>
<reference evidence="3" key="1">
    <citation type="submission" date="2022-11" db="UniProtKB">
        <authorList>
            <consortium name="WormBaseParasite"/>
        </authorList>
    </citation>
    <scope>IDENTIFICATION</scope>
</reference>
<evidence type="ECO:0000313" key="3">
    <source>
        <dbReference type="WBParaSite" id="nRc.2.0.1.t10180-RA"/>
    </source>
</evidence>
<feature type="region of interest" description="Disordered" evidence="1">
    <location>
        <begin position="216"/>
        <end position="279"/>
    </location>
</feature>
<feature type="region of interest" description="Disordered" evidence="1">
    <location>
        <begin position="330"/>
        <end position="398"/>
    </location>
</feature>
<evidence type="ECO:0000313" key="2">
    <source>
        <dbReference type="Proteomes" id="UP000887565"/>
    </source>
</evidence>
<evidence type="ECO:0000256" key="1">
    <source>
        <dbReference type="SAM" id="MobiDB-lite"/>
    </source>
</evidence>
<dbReference type="AlphaFoldDB" id="A0A915I7P7"/>